<reference evidence="1" key="1">
    <citation type="journal article" date="2020" name="Stud. Mycol.">
        <title>101 Dothideomycetes genomes: a test case for predicting lifestyles and emergence of pathogens.</title>
        <authorList>
            <person name="Haridas S."/>
            <person name="Albert R."/>
            <person name="Binder M."/>
            <person name="Bloem J."/>
            <person name="Labutti K."/>
            <person name="Salamov A."/>
            <person name="Andreopoulos B."/>
            <person name="Baker S."/>
            <person name="Barry K."/>
            <person name="Bills G."/>
            <person name="Bluhm B."/>
            <person name="Cannon C."/>
            <person name="Castanera R."/>
            <person name="Culley D."/>
            <person name="Daum C."/>
            <person name="Ezra D."/>
            <person name="Gonzalez J."/>
            <person name="Henrissat B."/>
            <person name="Kuo A."/>
            <person name="Liang C."/>
            <person name="Lipzen A."/>
            <person name="Lutzoni F."/>
            <person name="Magnuson J."/>
            <person name="Mondo S."/>
            <person name="Nolan M."/>
            <person name="Ohm R."/>
            <person name="Pangilinan J."/>
            <person name="Park H.-J."/>
            <person name="Ramirez L."/>
            <person name="Alfaro M."/>
            <person name="Sun H."/>
            <person name="Tritt A."/>
            <person name="Yoshinaga Y."/>
            <person name="Zwiers L.-H."/>
            <person name="Turgeon B."/>
            <person name="Goodwin S."/>
            <person name="Spatafora J."/>
            <person name="Crous P."/>
            <person name="Grigoriev I."/>
        </authorList>
    </citation>
    <scope>NUCLEOTIDE SEQUENCE</scope>
    <source>
        <strain evidence="1">ATCC 200398</strain>
    </source>
</reference>
<organism evidence="1 2">
    <name type="scientific">Lindgomyces ingoldianus</name>
    <dbReference type="NCBI Taxonomy" id="673940"/>
    <lineage>
        <taxon>Eukaryota</taxon>
        <taxon>Fungi</taxon>
        <taxon>Dikarya</taxon>
        <taxon>Ascomycota</taxon>
        <taxon>Pezizomycotina</taxon>
        <taxon>Dothideomycetes</taxon>
        <taxon>Pleosporomycetidae</taxon>
        <taxon>Pleosporales</taxon>
        <taxon>Lindgomycetaceae</taxon>
        <taxon>Lindgomyces</taxon>
    </lineage>
</organism>
<sequence length="151" mass="17041">MAVKRVDIEYVQRHPLYWGSNAQVWDPTRFLDENNKIKTSLLQPAAAWMPFVVGSLKCPSANGYSAQLVVVIISEILNQILPGQDGKDGLYWRLQGPEWDPATSAEPLRPGREEYGTVKAVVDYLVDNLLDCRTFLSSLNYSPFPSCFQFT</sequence>
<evidence type="ECO:0000313" key="1">
    <source>
        <dbReference type="EMBL" id="KAF2469926.1"/>
    </source>
</evidence>
<accession>A0ACB6QUQ7</accession>
<protein>
    <submittedName>
        <fullName evidence="1">Uncharacterized protein</fullName>
    </submittedName>
</protein>
<proteinExistence type="predicted"/>
<gene>
    <name evidence="1" type="ORF">BDR25DRAFT_356194</name>
</gene>
<evidence type="ECO:0000313" key="2">
    <source>
        <dbReference type="Proteomes" id="UP000799755"/>
    </source>
</evidence>
<dbReference type="EMBL" id="MU003510">
    <property type="protein sequence ID" value="KAF2469926.1"/>
    <property type="molecule type" value="Genomic_DNA"/>
</dbReference>
<name>A0ACB6QUQ7_9PLEO</name>
<keyword evidence="2" id="KW-1185">Reference proteome</keyword>
<dbReference type="Proteomes" id="UP000799755">
    <property type="component" value="Unassembled WGS sequence"/>
</dbReference>
<comment type="caution">
    <text evidence="1">The sequence shown here is derived from an EMBL/GenBank/DDBJ whole genome shotgun (WGS) entry which is preliminary data.</text>
</comment>